<dbReference type="PANTHER" id="PTHR21666:SF289">
    <property type="entry name" value="L-ALA--D-GLU ENDOPEPTIDASE"/>
    <property type="match status" value="1"/>
</dbReference>
<dbReference type="InterPro" id="IPR050570">
    <property type="entry name" value="Cell_wall_metabolism_enzyme"/>
</dbReference>
<proteinExistence type="predicted"/>
<comment type="caution">
    <text evidence="4">The sequence shown here is derived from an EMBL/GenBank/DDBJ whole genome shotgun (WGS) entry which is preliminary data.</text>
</comment>
<dbReference type="InterPro" id="IPR011055">
    <property type="entry name" value="Dup_hybrid_motif"/>
</dbReference>
<evidence type="ECO:0000313" key="5">
    <source>
        <dbReference type="Proteomes" id="UP001500635"/>
    </source>
</evidence>
<organism evidence="4 5">
    <name type="scientific">Tsukamurella soli</name>
    <dbReference type="NCBI Taxonomy" id="644556"/>
    <lineage>
        <taxon>Bacteria</taxon>
        <taxon>Bacillati</taxon>
        <taxon>Actinomycetota</taxon>
        <taxon>Actinomycetes</taxon>
        <taxon>Mycobacteriales</taxon>
        <taxon>Tsukamurellaceae</taxon>
        <taxon>Tsukamurella</taxon>
    </lineage>
</organism>
<dbReference type="SUPFAM" id="SSF51261">
    <property type="entry name" value="Duplicated hybrid motif"/>
    <property type="match status" value="1"/>
</dbReference>
<dbReference type="RefSeq" id="WP_344993621.1">
    <property type="nucleotide sequence ID" value="NZ_BAABFR010000019.1"/>
</dbReference>
<evidence type="ECO:0000313" key="4">
    <source>
        <dbReference type="EMBL" id="GAA4389632.1"/>
    </source>
</evidence>
<dbReference type="Pfam" id="PF01551">
    <property type="entry name" value="Peptidase_M23"/>
    <property type="match status" value="1"/>
</dbReference>
<gene>
    <name evidence="4" type="ORF">GCM10023147_16640</name>
</gene>
<keyword evidence="5" id="KW-1185">Reference proteome</keyword>
<dbReference type="Proteomes" id="UP001500635">
    <property type="component" value="Unassembled WGS sequence"/>
</dbReference>
<evidence type="ECO:0000256" key="1">
    <source>
        <dbReference type="ARBA" id="ARBA00022729"/>
    </source>
</evidence>
<dbReference type="InterPro" id="IPR016047">
    <property type="entry name" value="M23ase_b-sheet_dom"/>
</dbReference>
<keyword evidence="1 2" id="KW-0732">Signal</keyword>
<dbReference type="PANTHER" id="PTHR21666">
    <property type="entry name" value="PEPTIDASE-RELATED"/>
    <property type="match status" value="1"/>
</dbReference>
<sequence>MATTRILPLVVSVAVVSASVLAGVPGAQATAGAYDWPLDPRPEVVTGFTPPTQRWESGHRGVDLAATPGQAVYAAGPGTVHFAGVVDGRTVVSVLHPNGLLTTYEPLAETAVRAGDAVTVGAPIGTVAPGHPGCPREVCLHWGLRKGSGHSARYYDPRLLVGAGAVRLLPLGSPQRSG</sequence>
<evidence type="ECO:0000259" key="3">
    <source>
        <dbReference type="Pfam" id="PF01551"/>
    </source>
</evidence>
<dbReference type="EMBL" id="BAABFR010000019">
    <property type="protein sequence ID" value="GAA4389632.1"/>
    <property type="molecule type" value="Genomic_DNA"/>
</dbReference>
<name>A0ABP8JEX2_9ACTN</name>
<accession>A0ABP8JEX2</accession>
<protein>
    <submittedName>
        <fullName evidence="4">M23 family metallopeptidase</fullName>
    </submittedName>
</protein>
<reference evidence="5" key="1">
    <citation type="journal article" date="2019" name="Int. J. Syst. Evol. Microbiol.">
        <title>The Global Catalogue of Microorganisms (GCM) 10K type strain sequencing project: providing services to taxonomists for standard genome sequencing and annotation.</title>
        <authorList>
            <consortium name="The Broad Institute Genomics Platform"/>
            <consortium name="The Broad Institute Genome Sequencing Center for Infectious Disease"/>
            <person name="Wu L."/>
            <person name="Ma J."/>
        </authorList>
    </citation>
    <scope>NUCLEOTIDE SEQUENCE [LARGE SCALE GENOMIC DNA]</scope>
    <source>
        <strain evidence="5">JCM 17688</strain>
    </source>
</reference>
<feature type="domain" description="M23ase beta-sheet core" evidence="3">
    <location>
        <begin position="58"/>
        <end position="148"/>
    </location>
</feature>
<dbReference type="CDD" id="cd12797">
    <property type="entry name" value="M23_peptidase"/>
    <property type="match status" value="1"/>
</dbReference>
<evidence type="ECO:0000256" key="2">
    <source>
        <dbReference type="SAM" id="SignalP"/>
    </source>
</evidence>
<dbReference type="Gene3D" id="2.70.70.10">
    <property type="entry name" value="Glucose Permease (Domain IIA)"/>
    <property type="match status" value="1"/>
</dbReference>
<feature type="chain" id="PRO_5046337129" evidence="2">
    <location>
        <begin position="23"/>
        <end position="178"/>
    </location>
</feature>
<feature type="signal peptide" evidence="2">
    <location>
        <begin position="1"/>
        <end position="22"/>
    </location>
</feature>